<dbReference type="PANTHER" id="PTHR46929:SF23">
    <property type="entry name" value="L10-INTERACTING MYB DOMAIN-CONTAINING PROTEIN-LIKE"/>
    <property type="match status" value="1"/>
</dbReference>
<sequence length="229" mass="26197">MSSTQNEKCKGKHFTWSKPMSHMLFEILAEEALKGSKPSSTFKAESFVKVATEISQKFNVQCEPKHVDNHLKTAHPNHDKYLNKKLDMYEAMTIVVGKDMATGNYAKSYVDVNLEENTEEQSISIENEGEYEETSKEKETSSSSTQKRQHRKRNRMYEDDGVEKLSKQIGDVVFAIQSLCKNQLDVNALYTEVMKSEGFDEITLGDTFDHLVQNEMLTKAFMIKNAKMV</sequence>
<dbReference type="Pfam" id="PF12776">
    <property type="entry name" value="Myb_DNA-bind_3"/>
    <property type="match status" value="1"/>
</dbReference>
<dbReference type="AlphaFoldDB" id="A0A3N7FMA7"/>
<dbReference type="EMBL" id="CM009292">
    <property type="protein sequence ID" value="RQO87921.1"/>
    <property type="molecule type" value="Genomic_DNA"/>
</dbReference>
<organism evidence="3 4">
    <name type="scientific">Populus trichocarpa</name>
    <name type="common">Western balsam poplar</name>
    <name type="synonym">Populus balsamifera subsp. trichocarpa</name>
    <dbReference type="NCBI Taxonomy" id="3694"/>
    <lineage>
        <taxon>Eukaryota</taxon>
        <taxon>Viridiplantae</taxon>
        <taxon>Streptophyta</taxon>
        <taxon>Embryophyta</taxon>
        <taxon>Tracheophyta</taxon>
        <taxon>Spermatophyta</taxon>
        <taxon>Magnoliopsida</taxon>
        <taxon>eudicotyledons</taxon>
        <taxon>Gunneridae</taxon>
        <taxon>Pentapetalae</taxon>
        <taxon>rosids</taxon>
        <taxon>fabids</taxon>
        <taxon>Malpighiales</taxon>
        <taxon>Salicaceae</taxon>
        <taxon>Saliceae</taxon>
        <taxon>Populus</taxon>
    </lineage>
</organism>
<dbReference type="PANTHER" id="PTHR46929">
    <property type="entry name" value="EXPRESSED PROTEIN"/>
    <property type="match status" value="1"/>
</dbReference>
<gene>
    <name evidence="3" type="ORF">POPTR_003G060550</name>
</gene>
<proteinExistence type="predicted"/>
<name>A0A3N7FMA7_POPTR</name>
<dbReference type="InterPro" id="IPR024752">
    <property type="entry name" value="Myb/SANT-like_dom"/>
</dbReference>
<accession>A0A3N7FMA7</accession>
<dbReference type="InParanoid" id="A0A3N7FMA7"/>
<feature type="domain" description="Myb/SANT-like" evidence="2">
    <location>
        <begin position="15"/>
        <end position="76"/>
    </location>
</feature>
<evidence type="ECO:0000313" key="3">
    <source>
        <dbReference type="EMBL" id="RQO87921.1"/>
    </source>
</evidence>
<keyword evidence="4" id="KW-1185">Reference proteome</keyword>
<evidence type="ECO:0000259" key="2">
    <source>
        <dbReference type="Pfam" id="PF12776"/>
    </source>
</evidence>
<evidence type="ECO:0000256" key="1">
    <source>
        <dbReference type="SAM" id="MobiDB-lite"/>
    </source>
</evidence>
<protein>
    <recommendedName>
        <fullName evidence="2">Myb/SANT-like domain-containing protein</fullName>
    </recommendedName>
</protein>
<feature type="region of interest" description="Disordered" evidence="1">
    <location>
        <begin position="117"/>
        <end position="160"/>
    </location>
</feature>
<evidence type="ECO:0000313" key="4">
    <source>
        <dbReference type="Proteomes" id="UP000006729"/>
    </source>
</evidence>
<reference evidence="3 4" key="1">
    <citation type="journal article" date="2006" name="Science">
        <title>The genome of black cottonwood, Populus trichocarpa (Torr. &amp; Gray).</title>
        <authorList>
            <person name="Tuskan G.A."/>
            <person name="Difazio S."/>
            <person name="Jansson S."/>
            <person name="Bohlmann J."/>
            <person name="Grigoriev I."/>
            <person name="Hellsten U."/>
            <person name="Putnam N."/>
            <person name="Ralph S."/>
            <person name="Rombauts S."/>
            <person name="Salamov A."/>
            <person name="Schein J."/>
            <person name="Sterck L."/>
            <person name="Aerts A."/>
            <person name="Bhalerao R.R."/>
            <person name="Bhalerao R.P."/>
            <person name="Blaudez D."/>
            <person name="Boerjan W."/>
            <person name="Brun A."/>
            <person name="Brunner A."/>
            <person name="Busov V."/>
            <person name="Campbell M."/>
            <person name="Carlson J."/>
            <person name="Chalot M."/>
            <person name="Chapman J."/>
            <person name="Chen G.L."/>
            <person name="Cooper D."/>
            <person name="Coutinho P.M."/>
            <person name="Couturier J."/>
            <person name="Covert S."/>
            <person name="Cronk Q."/>
            <person name="Cunningham R."/>
            <person name="Davis J."/>
            <person name="Degroeve S."/>
            <person name="Dejardin A."/>
            <person name="Depamphilis C."/>
            <person name="Detter J."/>
            <person name="Dirks B."/>
            <person name="Dubchak I."/>
            <person name="Duplessis S."/>
            <person name="Ehlting J."/>
            <person name="Ellis B."/>
            <person name="Gendler K."/>
            <person name="Goodstein D."/>
            <person name="Gribskov M."/>
            <person name="Grimwood J."/>
            <person name="Groover A."/>
            <person name="Gunter L."/>
            <person name="Hamberger B."/>
            <person name="Heinze B."/>
            <person name="Helariutta Y."/>
            <person name="Henrissat B."/>
            <person name="Holligan D."/>
            <person name="Holt R."/>
            <person name="Huang W."/>
            <person name="Islam-Faridi N."/>
            <person name="Jones S."/>
            <person name="Jones-Rhoades M."/>
            <person name="Jorgensen R."/>
            <person name="Joshi C."/>
            <person name="Kangasjarvi J."/>
            <person name="Karlsson J."/>
            <person name="Kelleher C."/>
            <person name="Kirkpatrick R."/>
            <person name="Kirst M."/>
            <person name="Kohler A."/>
            <person name="Kalluri U."/>
            <person name="Larimer F."/>
            <person name="Leebens-Mack J."/>
            <person name="Leple J.C."/>
            <person name="Locascio P."/>
            <person name="Lou Y."/>
            <person name="Lucas S."/>
            <person name="Martin F."/>
            <person name="Montanini B."/>
            <person name="Napoli C."/>
            <person name="Nelson D.R."/>
            <person name="Nelson C."/>
            <person name="Nieminen K."/>
            <person name="Nilsson O."/>
            <person name="Pereda V."/>
            <person name="Peter G."/>
            <person name="Philippe R."/>
            <person name="Pilate G."/>
            <person name="Poliakov A."/>
            <person name="Razumovskaya J."/>
            <person name="Richardson P."/>
            <person name="Rinaldi C."/>
            <person name="Ritland K."/>
            <person name="Rouze P."/>
            <person name="Ryaboy D."/>
            <person name="Schmutz J."/>
            <person name="Schrader J."/>
            <person name="Segerman B."/>
            <person name="Shin H."/>
            <person name="Siddiqui A."/>
            <person name="Sterky F."/>
            <person name="Terry A."/>
            <person name="Tsai C.J."/>
            <person name="Uberbacher E."/>
            <person name="Unneberg P."/>
            <person name="Vahala J."/>
            <person name="Wall K."/>
            <person name="Wessler S."/>
            <person name="Yang G."/>
            <person name="Yin T."/>
            <person name="Douglas C."/>
            <person name="Marra M."/>
            <person name="Sandberg G."/>
            <person name="Van de Peer Y."/>
            <person name="Rokhsar D."/>
        </authorList>
    </citation>
    <scope>NUCLEOTIDE SEQUENCE [LARGE SCALE GENOMIC DNA]</scope>
    <source>
        <strain evidence="4">cv. Nisqually</strain>
    </source>
</reference>
<dbReference type="Proteomes" id="UP000006729">
    <property type="component" value="Chromosome 3"/>
</dbReference>